<reference evidence="2 3" key="1">
    <citation type="submission" date="2017-11" db="EMBL/GenBank/DDBJ databases">
        <authorList>
            <person name="Kracher B."/>
        </authorList>
    </citation>
    <scope>NUCLEOTIDE SEQUENCE [LARGE SCALE GENOMIC DNA]</scope>
    <source>
        <strain evidence="2 3">RACE1</strain>
    </source>
</reference>
<name>A0A383UY38_BLUHO</name>
<evidence type="ECO:0000256" key="1">
    <source>
        <dbReference type="SAM" id="MobiDB-lite"/>
    </source>
</evidence>
<accession>A0A383UY38</accession>
<dbReference type="Proteomes" id="UP000275772">
    <property type="component" value="Unassembled WGS sequence"/>
</dbReference>
<evidence type="ECO:0000313" key="2">
    <source>
        <dbReference type="EMBL" id="SZF04679.1"/>
    </source>
</evidence>
<gene>
    <name evidence="2" type="ORF">BLGHR1_15477</name>
</gene>
<feature type="region of interest" description="Disordered" evidence="1">
    <location>
        <begin position="58"/>
        <end position="87"/>
    </location>
</feature>
<dbReference type="AlphaFoldDB" id="A0A383UY38"/>
<feature type="compositionally biased region" description="Polar residues" evidence="1">
    <location>
        <begin position="58"/>
        <end position="71"/>
    </location>
</feature>
<dbReference type="VEuPathDB" id="FungiDB:BLGHR1_15477"/>
<sequence length="87" mass="9869">MLTHRFARFERKKVASGGLRTRHAISIHFHILIPNFKETVRPISLRLTLQLLSTGSTNQPIRPVNDSSGLVQDQQQLSCQQENGHLV</sequence>
<proteinExistence type="predicted"/>
<feature type="compositionally biased region" description="Low complexity" evidence="1">
    <location>
        <begin position="72"/>
        <end position="81"/>
    </location>
</feature>
<protein>
    <submittedName>
        <fullName evidence="2">Uncharacterized protein</fullName>
    </submittedName>
</protein>
<dbReference type="EMBL" id="UNSH01000067">
    <property type="protein sequence ID" value="SZF04679.1"/>
    <property type="molecule type" value="Genomic_DNA"/>
</dbReference>
<evidence type="ECO:0000313" key="3">
    <source>
        <dbReference type="Proteomes" id="UP000275772"/>
    </source>
</evidence>
<organism evidence="2 3">
    <name type="scientific">Blumeria hordei</name>
    <name type="common">Barley powdery mildew</name>
    <name type="synonym">Blumeria graminis f. sp. hordei</name>
    <dbReference type="NCBI Taxonomy" id="2867405"/>
    <lineage>
        <taxon>Eukaryota</taxon>
        <taxon>Fungi</taxon>
        <taxon>Dikarya</taxon>
        <taxon>Ascomycota</taxon>
        <taxon>Pezizomycotina</taxon>
        <taxon>Leotiomycetes</taxon>
        <taxon>Erysiphales</taxon>
        <taxon>Erysiphaceae</taxon>
        <taxon>Blumeria</taxon>
    </lineage>
</organism>